<sequence length="307" mass="33445">MCGINGVILADNAANANYELYEGLGLLQHRGQDAAGIITCGHKGRLYQCKGNGMVRDVFEARQLATLQGSMGVGHVRYPTAGTSSDSEAQPFYVNSPYGLVVAHNGNLTNANELRDYLDHVAHRHVNTDSDSELLLNIFADNLQKTGKFRVNEEDIFTALCSVYDQCRGGYAVIALIAGFGLIGFRDPNGIRPLIYGERKSASGKGTDYMLASESVALEALGFSNFTDVKPGEAIIFSKEKVTKRQCIPQREFTPCIFEYVYFARPDSIIDGISVYKARLAMGEALANAVVRKLGKNMDVDVVIPVS</sequence>
<dbReference type="GO" id="GO:0016787">
    <property type="term" value="F:hydrolase activity"/>
    <property type="evidence" value="ECO:0007669"/>
    <property type="project" value="UniProtKB-KW"/>
</dbReference>
<evidence type="ECO:0000256" key="1">
    <source>
        <dbReference type="ARBA" id="ARBA00022679"/>
    </source>
</evidence>
<dbReference type="OrthoDB" id="191723at2759"/>
<keyword evidence="5" id="KW-1185">Reference proteome</keyword>
<dbReference type="EMBL" id="KZ995454">
    <property type="protein sequence ID" value="RKO90639.1"/>
    <property type="molecule type" value="Genomic_DNA"/>
</dbReference>
<feature type="domain" description="Glutamine amidotransferase type-2" evidence="3">
    <location>
        <begin position="2"/>
        <end position="240"/>
    </location>
</feature>
<keyword evidence="1" id="KW-0808">Transferase</keyword>
<protein>
    <submittedName>
        <fullName evidence="4">Nucleophile aminohydrolase</fullName>
    </submittedName>
</protein>
<evidence type="ECO:0000313" key="4">
    <source>
        <dbReference type="EMBL" id="RKO90639.1"/>
    </source>
</evidence>
<evidence type="ECO:0000313" key="5">
    <source>
        <dbReference type="Proteomes" id="UP000269721"/>
    </source>
</evidence>
<dbReference type="InterPro" id="IPR017932">
    <property type="entry name" value="GATase_2_dom"/>
</dbReference>
<dbReference type="PROSITE" id="PS51278">
    <property type="entry name" value="GATASE_TYPE_2"/>
    <property type="match status" value="1"/>
</dbReference>
<dbReference type="AlphaFoldDB" id="A0A4P9WD76"/>
<dbReference type="Proteomes" id="UP000269721">
    <property type="component" value="Unassembled WGS sequence"/>
</dbReference>
<name>A0A4P9WD76_9FUNG</name>
<dbReference type="GO" id="GO:0016740">
    <property type="term" value="F:transferase activity"/>
    <property type="evidence" value="ECO:0007669"/>
    <property type="project" value="UniProtKB-KW"/>
</dbReference>
<gene>
    <name evidence="4" type="ORF">BDK51DRAFT_21573</name>
</gene>
<dbReference type="InterPro" id="IPR029055">
    <property type="entry name" value="Ntn_hydrolases_N"/>
</dbReference>
<dbReference type="CDD" id="cd00715">
    <property type="entry name" value="GPATase_N"/>
    <property type="match status" value="1"/>
</dbReference>
<dbReference type="Gene3D" id="3.60.20.10">
    <property type="entry name" value="Glutamine Phosphoribosylpyrophosphate, subunit 1, domain 1"/>
    <property type="match status" value="1"/>
</dbReference>
<organism evidence="4 5">
    <name type="scientific">Blyttiomyces helicus</name>
    <dbReference type="NCBI Taxonomy" id="388810"/>
    <lineage>
        <taxon>Eukaryota</taxon>
        <taxon>Fungi</taxon>
        <taxon>Fungi incertae sedis</taxon>
        <taxon>Chytridiomycota</taxon>
        <taxon>Chytridiomycota incertae sedis</taxon>
        <taxon>Chytridiomycetes</taxon>
        <taxon>Chytridiomycetes incertae sedis</taxon>
        <taxon>Blyttiomyces</taxon>
    </lineage>
</organism>
<dbReference type="SUPFAM" id="SSF56235">
    <property type="entry name" value="N-terminal nucleophile aminohydrolases (Ntn hydrolases)"/>
    <property type="match status" value="1"/>
</dbReference>
<dbReference type="SUPFAM" id="SSF53271">
    <property type="entry name" value="PRTase-like"/>
    <property type="match status" value="1"/>
</dbReference>
<dbReference type="InterPro" id="IPR029057">
    <property type="entry name" value="PRTase-like"/>
</dbReference>
<evidence type="ECO:0000259" key="3">
    <source>
        <dbReference type="PROSITE" id="PS51278"/>
    </source>
</evidence>
<dbReference type="InterPro" id="IPR035584">
    <property type="entry name" value="PurF_N"/>
</dbReference>
<proteinExistence type="predicted"/>
<accession>A0A4P9WD76</accession>
<evidence type="ECO:0000256" key="2">
    <source>
        <dbReference type="ARBA" id="ARBA00022962"/>
    </source>
</evidence>
<dbReference type="PANTHER" id="PTHR11907">
    <property type="entry name" value="AMIDOPHOSPHORIBOSYLTRANSFERASE"/>
    <property type="match status" value="1"/>
</dbReference>
<keyword evidence="2" id="KW-0315">Glutamine amidotransferase</keyword>
<keyword evidence="4" id="KW-0378">Hydrolase</keyword>
<reference evidence="5" key="1">
    <citation type="journal article" date="2018" name="Nat. Microbiol.">
        <title>Leveraging single-cell genomics to expand the fungal tree of life.</title>
        <authorList>
            <person name="Ahrendt S.R."/>
            <person name="Quandt C.A."/>
            <person name="Ciobanu D."/>
            <person name="Clum A."/>
            <person name="Salamov A."/>
            <person name="Andreopoulos B."/>
            <person name="Cheng J.F."/>
            <person name="Woyke T."/>
            <person name="Pelin A."/>
            <person name="Henrissat B."/>
            <person name="Reynolds N.K."/>
            <person name="Benny G.L."/>
            <person name="Smith M.E."/>
            <person name="James T.Y."/>
            <person name="Grigoriev I.V."/>
        </authorList>
    </citation>
    <scope>NUCLEOTIDE SEQUENCE [LARGE SCALE GENOMIC DNA]</scope>
</reference>
<dbReference type="Pfam" id="PF13522">
    <property type="entry name" value="GATase_6"/>
    <property type="match status" value="1"/>
</dbReference>